<dbReference type="InterPro" id="IPR011025">
    <property type="entry name" value="GproteinA_insert"/>
</dbReference>
<keyword evidence="3" id="KW-1185">Reference proteome</keyword>
<feature type="non-terminal residue" evidence="2">
    <location>
        <position position="63"/>
    </location>
</feature>
<name>A0A9K3DF47_9EUKA</name>
<dbReference type="Gene3D" id="1.10.400.10">
    <property type="entry name" value="GI Alpha 1, domain 2-like"/>
    <property type="match status" value="1"/>
</dbReference>
<feature type="transmembrane region" description="Helical" evidence="1">
    <location>
        <begin position="21"/>
        <end position="40"/>
    </location>
</feature>
<dbReference type="EMBL" id="BDIP01011008">
    <property type="protein sequence ID" value="GIQ92948.1"/>
    <property type="molecule type" value="Genomic_DNA"/>
</dbReference>
<organism evidence="2 3">
    <name type="scientific">Kipferlia bialata</name>
    <dbReference type="NCBI Taxonomy" id="797122"/>
    <lineage>
        <taxon>Eukaryota</taxon>
        <taxon>Metamonada</taxon>
        <taxon>Carpediemonas-like organisms</taxon>
        <taxon>Kipferlia</taxon>
    </lineage>
</organism>
<comment type="caution">
    <text evidence="2">The sequence shown here is derived from an EMBL/GenBank/DDBJ whole genome shotgun (WGS) entry which is preliminary data.</text>
</comment>
<evidence type="ECO:0000313" key="3">
    <source>
        <dbReference type="Proteomes" id="UP000265618"/>
    </source>
</evidence>
<keyword evidence="1" id="KW-0472">Membrane</keyword>
<dbReference type="OrthoDB" id="5817230at2759"/>
<evidence type="ECO:0000256" key="1">
    <source>
        <dbReference type="SAM" id="Phobius"/>
    </source>
</evidence>
<keyword evidence="1" id="KW-1133">Transmembrane helix</keyword>
<dbReference type="GO" id="GO:0007165">
    <property type="term" value="P:signal transduction"/>
    <property type="evidence" value="ECO:0007669"/>
    <property type="project" value="InterPro"/>
</dbReference>
<dbReference type="Proteomes" id="UP000265618">
    <property type="component" value="Unassembled WGS sequence"/>
</dbReference>
<feature type="non-terminal residue" evidence="2">
    <location>
        <position position="1"/>
    </location>
</feature>
<sequence>LYKEGFSQEQRIRYRRHIVQNILVGMQGLINACASLGLSLDSVEHRKQAEYLSKLDRHYTMMV</sequence>
<reference evidence="2 3" key="1">
    <citation type="journal article" date="2018" name="PLoS ONE">
        <title>The draft genome of Kipferlia bialata reveals reductive genome evolution in fornicate parasites.</title>
        <authorList>
            <person name="Tanifuji G."/>
            <person name="Takabayashi S."/>
            <person name="Kume K."/>
            <person name="Takagi M."/>
            <person name="Nakayama T."/>
            <person name="Kamikawa R."/>
            <person name="Inagaki Y."/>
            <person name="Hashimoto T."/>
        </authorList>
    </citation>
    <scope>NUCLEOTIDE SEQUENCE [LARGE SCALE GENOMIC DNA]</scope>
    <source>
        <strain evidence="2">NY0173</strain>
    </source>
</reference>
<dbReference type="SUPFAM" id="SSF47895">
    <property type="entry name" value="Transducin (alpha subunit), insertion domain"/>
    <property type="match status" value="1"/>
</dbReference>
<keyword evidence="1" id="KW-0812">Transmembrane</keyword>
<proteinExistence type="predicted"/>
<evidence type="ECO:0000313" key="2">
    <source>
        <dbReference type="EMBL" id="GIQ92948.1"/>
    </source>
</evidence>
<protein>
    <submittedName>
        <fullName evidence="2">Uncharacterized protein</fullName>
    </submittedName>
</protein>
<gene>
    <name evidence="2" type="ORF">KIPB_017044</name>
</gene>
<dbReference type="AlphaFoldDB" id="A0A9K3DF47"/>
<accession>A0A9K3DF47</accession>